<keyword evidence="9" id="KW-0963">Cytoplasm</keyword>
<dbReference type="SUPFAM" id="SSF53613">
    <property type="entry name" value="Ribokinase-like"/>
    <property type="match status" value="1"/>
</dbReference>
<dbReference type="GO" id="GO:0005634">
    <property type="term" value="C:nucleus"/>
    <property type="evidence" value="ECO:0007669"/>
    <property type="project" value="UniProtKB-SubCell"/>
</dbReference>
<comment type="catalytic activity">
    <reaction evidence="9">
        <text>D-ribose + ATP = D-ribose 5-phosphate + ADP + H(+)</text>
        <dbReference type="Rhea" id="RHEA:13697"/>
        <dbReference type="ChEBI" id="CHEBI:15378"/>
        <dbReference type="ChEBI" id="CHEBI:30616"/>
        <dbReference type="ChEBI" id="CHEBI:47013"/>
        <dbReference type="ChEBI" id="CHEBI:78346"/>
        <dbReference type="ChEBI" id="CHEBI:456216"/>
        <dbReference type="EC" id="2.7.1.15"/>
    </reaction>
</comment>
<dbReference type="InterPro" id="IPR029056">
    <property type="entry name" value="Ribokinase-like"/>
</dbReference>
<dbReference type="HAMAP" id="MF_01987">
    <property type="entry name" value="Ribokinase"/>
    <property type="match status" value="1"/>
</dbReference>
<comment type="pathway">
    <text evidence="9">Carbohydrate metabolism; D-ribose degradation; D-ribose 5-phosphate from beta-D-ribopyranose: step 2/2.</text>
</comment>
<dbReference type="PANTHER" id="PTHR10584:SF166">
    <property type="entry name" value="RIBOKINASE"/>
    <property type="match status" value="1"/>
</dbReference>
<evidence type="ECO:0000313" key="12">
    <source>
        <dbReference type="Proteomes" id="UP000811619"/>
    </source>
</evidence>
<feature type="binding site" evidence="9">
    <location>
        <position position="198"/>
    </location>
    <ligand>
        <name>ATP</name>
        <dbReference type="ChEBI" id="CHEBI:30616"/>
    </ligand>
</feature>
<dbReference type="EC" id="2.7.1.15" evidence="9"/>
<feature type="binding site" evidence="9">
    <location>
        <begin position="242"/>
        <end position="247"/>
    </location>
    <ligand>
        <name>ATP</name>
        <dbReference type="ChEBI" id="CHEBI:30616"/>
    </ligand>
</feature>
<keyword evidence="9" id="KW-0539">Nucleus</keyword>
<keyword evidence="12" id="KW-1185">Reference proteome</keyword>
<keyword evidence="2 9" id="KW-0479">Metal-binding</keyword>
<dbReference type="GO" id="GO:0005737">
    <property type="term" value="C:cytoplasm"/>
    <property type="evidence" value="ECO:0007669"/>
    <property type="project" value="UniProtKB-SubCell"/>
</dbReference>
<name>A0A8K0J746_9HYPO</name>
<dbReference type="InterPro" id="IPR011611">
    <property type="entry name" value="PfkB_dom"/>
</dbReference>
<evidence type="ECO:0000256" key="3">
    <source>
        <dbReference type="ARBA" id="ARBA00022741"/>
    </source>
</evidence>
<evidence type="ECO:0000256" key="1">
    <source>
        <dbReference type="ARBA" id="ARBA00022679"/>
    </source>
</evidence>
<dbReference type="Proteomes" id="UP000811619">
    <property type="component" value="Unassembled WGS sequence"/>
</dbReference>
<dbReference type="OrthoDB" id="415590at2759"/>
<feature type="binding site" evidence="9">
    <location>
        <position position="314"/>
    </location>
    <ligand>
        <name>K(+)</name>
        <dbReference type="ChEBI" id="CHEBI:29103"/>
    </ligand>
</feature>
<feature type="active site" description="Proton acceptor" evidence="9">
    <location>
        <position position="275"/>
    </location>
</feature>
<evidence type="ECO:0000259" key="10">
    <source>
        <dbReference type="Pfam" id="PF00294"/>
    </source>
</evidence>
<feature type="binding site" evidence="9">
    <location>
        <begin position="274"/>
        <end position="275"/>
    </location>
    <ligand>
        <name>ATP</name>
        <dbReference type="ChEBI" id="CHEBI:30616"/>
    </ligand>
</feature>
<comment type="caution">
    <text evidence="11">The sequence shown here is derived from an EMBL/GenBank/DDBJ whole genome shotgun (WGS) entry which is preliminary data.</text>
</comment>
<evidence type="ECO:0000256" key="7">
    <source>
        <dbReference type="ARBA" id="ARBA00022958"/>
    </source>
</evidence>
<gene>
    <name evidence="11" type="ORF">E4U42_003110</name>
</gene>
<dbReference type="CDD" id="cd01174">
    <property type="entry name" value="ribokinase"/>
    <property type="match status" value="1"/>
</dbReference>
<keyword evidence="4 9" id="KW-0418">Kinase</keyword>
<sequence>MAHPSPLITILGSLNMDLVSYVPHHPLPGETLTSTSFRSSPGGKGANQAVACAKLSRRRSSSSAAAQVSMLGAVGNDAHGQTLLAGLAAHGIDTRGIRTHPILPTGIALIIVDQPTGQNRIILSPEANHGLPPDDFAGAFYEPRRPDLLVMQLEIPLPTVLRALATARRDGVPVLLNPAPAQVLPADAYDGLAHLVVNETEAGILSGGGQDGEPEPDLDSPQGLASVADAFLARGVQNVVITLGERGVYYASALGPRALVEAVETDVVDTTAAGDTFVGSYALAFVRARHEAKAFDIDAAVRAANKASSITVSRKGAQISIPWMDELQ</sequence>
<dbReference type="InterPro" id="IPR011877">
    <property type="entry name" value="Ribokinase"/>
</dbReference>
<dbReference type="Gene3D" id="3.40.1190.20">
    <property type="match status" value="1"/>
</dbReference>
<evidence type="ECO:0000313" key="11">
    <source>
        <dbReference type="EMBL" id="KAG5926630.1"/>
    </source>
</evidence>
<feature type="binding site" evidence="9">
    <location>
        <position position="305"/>
    </location>
    <ligand>
        <name>ATP</name>
        <dbReference type="ChEBI" id="CHEBI:30616"/>
    </ligand>
</feature>
<feature type="domain" description="Carbohydrate kinase PfkB" evidence="10">
    <location>
        <begin position="7"/>
        <end position="323"/>
    </location>
</feature>
<comment type="similarity">
    <text evidence="9">Belongs to the carbohydrate kinase PfkB family. Ribokinase subfamily.</text>
</comment>
<comment type="cofactor">
    <cofactor evidence="9">
        <name>Mg(2+)</name>
        <dbReference type="ChEBI" id="CHEBI:18420"/>
    </cofactor>
    <text evidence="9">Requires a divalent cation, most likely magnesium in vivo, as an electrophilic catalyst to aid phosphoryl group transfer. It is the chelate of the metal and the nucleotide that is the actual substrate.</text>
</comment>
<feature type="binding site" evidence="9">
    <location>
        <position position="154"/>
    </location>
    <ligand>
        <name>substrate</name>
    </ligand>
</feature>
<evidence type="ECO:0000256" key="8">
    <source>
        <dbReference type="ARBA" id="ARBA00023277"/>
    </source>
</evidence>
<comment type="subunit">
    <text evidence="9">Homodimer.</text>
</comment>
<evidence type="ECO:0000256" key="2">
    <source>
        <dbReference type="ARBA" id="ARBA00022723"/>
    </source>
</evidence>
<dbReference type="Pfam" id="PF00294">
    <property type="entry name" value="PfkB"/>
    <property type="match status" value="1"/>
</dbReference>
<evidence type="ECO:0000256" key="9">
    <source>
        <dbReference type="HAMAP-Rule" id="MF_03215"/>
    </source>
</evidence>
<evidence type="ECO:0000256" key="4">
    <source>
        <dbReference type="ARBA" id="ARBA00022777"/>
    </source>
</evidence>
<keyword evidence="1 9" id="KW-0808">Transferase</keyword>
<comment type="subcellular location">
    <subcellularLocation>
        <location evidence="9">Cytoplasm</location>
    </subcellularLocation>
    <subcellularLocation>
        <location evidence="9">Nucleus</location>
    </subcellularLocation>
</comment>
<dbReference type="GO" id="GO:0019303">
    <property type="term" value="P:D-ribose catabolic process"/>
    <property type="evidence" value="ECO:0007669"/>
    <property type="project" value="UniProtKB-UniRule"/>
</dbReference>
<keyword evidence="3 9" id="KW-0547">Nucleotide-binding</keyword>
<reference evidence="11" key="1">
    <citation type="journal article" date="2020" name="bioRxiv">
        <title>Whole genome comparisons of ergot fungi reveals the divergence and evolution of species within the genus Claviceps are the result of varying mechanisms driving genome evolution and host range expansion.</title>
        <authorList>
            <person name="Wyka S.A."/>
            <person name="Mondo S.J."/>
            <person name="Liu M."/>
            <person name="Dettman J."/>
            <person name="Nalam V."/>
            <person name="Broders K.D."/>
        </authorList>
    </citation>
    <scope>NUCLEOTIDE SEQUENCE</scope>
    <source>
        <strain evidence="11">CCC 489</strain>
    </source>
</reference>
<keyword evidence="6 9" id="KW-0460">Magnesium</keyword>
<organism evidence="11 12">
    <name type="scientific">Claviceps africana</name>
    <dbReference type="NCBI Taxonomy" id="83212"/>
    <lineage>
        <taxon>Eukaryota</taxon>
        <taxon>Fungi</taxon>
        <taxon>Dikarya</taxon>
        <taxon>Ascomycota</taxon>
        <taxon>Pezizomycotina</taxon>
        <taxon>Sordariomycetes</taxon>
        <taxon>Hypocreomycetidae</taxon>
        <taxon>Hypocreales</taxon>
        <taxon>Clavicipitaceae</taxon>
        <taxon>Claviceps</taxon>
    </lineage>
</organism>
<dbReference type="UniPathway" id="UPA00916">
    <property type="reaction ID" value="UER00889"/>
</dbReference>
<protein>
    <recommendedName>
        <fullName evidence="9">Ribokinase</fullName>
        <shortName evidence="9">RK</shortName>
        <ecNumber evidence="9">2.7.1.15</ecNumber>
    </recommendedName>
</protein>
<feature type="binding site" evidence="9">
    <location>
        <position position="275"/>
    </location>
    <ligand>
        <name>substrate</name>
    </ligand>
</feature>
<dbReference type="InterPro" id="IPR002139">
    <property type="entry name" value="Ribo/fructo_kinase"/>
</dbReference>
<dbReference type="GO" id="GO:0004747">
    <property type="term" value="F:ribokinase activity"/>
    <property type="evidence" value="ECO:0007669"/>
    <property type="project" value="UniProtKB-UniRule"/>
</dbReference>
<feature type="binding site" evidence="9">
    <location>
        <position position="271"/>
    </location>
    <ligand>
        <name>K(+)</name>
        <dbReference type="ChEBI" id="CHEBI:29103"/>
    </ligand>
</feature>
<evidence type="ECO:0000256" key="6">
    <source>
        <dbReference type="ARBA" id="ARBA00022842"/>
    </source>
</evidence>
<feature type="binding site" evidence="9">
    <location>
        <position position="269"/>
    </location>
    <ligand>
        <name>K(+)</name>
        <dbReference type="ChEBI" id="CHEBI:29103"/>
    </ligand>
</feature>
<comment type="caution">
    <text evidence="9">Lacks conserved residue(s) required for the propagation of feature annotation.</text>
</comment>
<dbReference type="PRINTS" id="PR00990">
    <property type="entry name" value="RIBOKINASE"/>
</dbReference>
<dbReference type="PANTHER" id="PTHR10584">
    <property type="entry name" value="SUGAR KINASE"/>
    <property type="match status" value="1"/>
</dbReference>
<feature type="binding site" evidence="9">
    <location>
        <position position="320"/>
    </location>
    <ligand>
        <name>K(+)</name>
        <dbReference type="ChEBI" id="CHEBI:29103"/>
    </ligand>
</feature>
<comment type="activity regulation">
    <text evidence="9">Activated by a monovalent cation that binds near, but not in, the active site. The most likely occupant of the site in vivo is potassium. Ion binding induces a conformational change that may alter substrate affinity.</text>
</comment>
<accession>A0A8K0J746</accession>
<evidence type="ECO:0000256" key="5">
    <source>
        <dbReference type="ARBA" id="ARBA00022840"/>
    </source>
</evidence>
<feature type="binding site" evidence="9">
    <location>
        <begin position="15"/>
        <end position="17"/>
    </location>
    <ligand>
        <name>substrate</name>
    </ligand>
</feature>
<keyword evidence="8 9" id="KW-0119">Carbohydrate metabolism</keyword>
<comment type="function">
    <text evidence="9">Catalyzes the phosphorylation of ribose at O-5 in a reaction requiring ATP and magnesium. The resulting D-ribose-5-phosphate can then be used either for sythesis of nucleotides, histidine, and tryptophan, or as a component of the pentose phosphate pathway.</text>
</comment>
<proteinExistence type="inferred from homology"/>
<dbReference type="EMBL" id="SRPY01000250">
    <property type="protein sequence ID" value="KAG5926630.1"/>
    <property type="molecule type" value="Genomic_DNA"/>
</dbReference>
<keyword evidence="5 9" id="KW-0067">ATP-binding</keyword>
<feature type="binding site" evidence="9">
    <location>
        <position position="316"/>
    </location>
    <ligand>
        <name>K(+)</name>
        <dbReference type="ChEBI" id="CHEBI:29103"/>
    </ligand>
</feature>
<dbReference type="AlphaFoldDB" id="A0A8K0J746"/>
<dbReference type="GO" id="GO:0005524">
    <property type="term" value="F:ATP binding"/>
    <property type="evidence" value="ECO:0007669"/>
    <property type="project" value="UniProtKB-UniRule"/>
</dbReference>
<keyword evidence="7 9" id="KW-0630">Potassium</keyword>
<dbReference type="GO" id="GO:0046872">
    <property type="term" value="F:metal ion binding"/>
    <property type="evidence" value="ECO:0007669"/>
    <property type="project" value="UniProtKB-KW"/>
</dbReference>
<feature type="binding site" evidence="9">
    <location>
        <begin position="43"/>
        <end position="47"/>
    </location>
    <ligand>
        <name>substrate</name>
    </ligand>
</feature>
<feature type="binding site" evidence="9">
    <location>
        <position position="311"/>
    </location>
    <ligand>
        <name>K(+)</name>
        <dbReference type="ChEBI" id="CHEBI:29103"/>
    </ligand>
</feature>